<dbReference type="InterPro" id="IPR029044">
    <property type="entry name" value="Nucleotide-diphossugar_trans"/>
</dbReference>
<dbReference type="InterPro" id="IPR001173">
    <property type="entry name" value="Glyco_trans_2-like"/>
</dbReference>
<gene>
    <name evidence="2" type="ORF">ACFFN0_15860</name>
</gene>
<evidence type="ECO:0000313" key="2">
    <source>
        <dbReference type="EMBL" id="MFB9733523.1"/>
    </source>
</evidence>
<dbReference type="Proteomes" id="UP001589613">
    <property type="component" value="Unassembled WGS sequence"/>
</dbReference>
<keyword evidence="2" id="KW-0328">Glycosyltransferase</keyword>
<accession>A0ABV5V6S0</accession>
<keyword evidence="3" id="KW-1185">Reference proteome</keyword>
<dbReference type="GO" id="GO:0016757">
    <property type="term" value="F:glycosyltransferase activity"/>
    <property type="evidence" value="ECO:0007669"/>
    <property type="project" value="UniProtKB-KW"/>
</dbReference>
<proteinExistence type="predicted"/>
<dbReference type="EC" id="2.4.-.-" evidence="2"/>
<evidence type="ECO:0000259" key="1">
    <source>
        <dbReference type="Pfam" id="PF00535"/>
    </source>
</evidence>
<reference evidence="2 3" key="1">
    <citation type="submission" date="2024-09" db="EMBL/GenBank/DDBJ databases">
        <authorList>
            <person name="Sun Q."/>
            <person name="Mori K."/>
        </authorList>
    </citation>
    <scope>NUCLEOTIDE SEQUENCE [LARGE SCALE GENOMIC DNA]</scope>
    <source>
        <strain evidence="2 3">JCM 12763</strain>
    </source>
</reference>
<comment type="caution">
    <text evidence="2">The sequence shown here is derived from an EMBL/GenBank/DDBJ whole genome shotgun (WGS) entry which is preliminary data.</text>
</comment>
<dbReference type="CDD" id="cd00761">
    <property type="entry name" value="Glyco_tranf_GTA_type"/>
    <property type="match status" value="1"/>
</dbReference>
<dbReference type="EMBL" id="JBHMAX010000051">
    <property type="protein sequence ID" value="MFB9733523.1"/>
    <property type="molecule type" value="Genomic_DNA"/>
</dbReference>
<sequence>MSDCKKQPFFTVFIPSYNREKTLPRLFRSLGAQSFTDFEVVFVDDGSTDGTRQVVDEWRDKLKQPVRYLYQPNMGKPSARNAGVAMARGFMFKTVDSDDILDADGLRRLHEEWGSIEGDKSKCAGVVGLCLDYGTGRVLGRPFPNAPVHSTHAACRELFEVTGDKSQCVRTDIMKKYPYPVLSGEKWIAESLVWNRIGLHHTFRFVNRVIKHVEYQDDGLSSQAISLRCANARGATLYYSEYLDKILPSLGNPRKAVFRTKINLVRFSHHSKHHQWGITTQSHRPSAEDVACFLIGSLVYVRDRWLLQRGSK</sequence>
<keyword evidence="2" id="KW-0808">Transferase</keyword>
<name>A0ABV5V6S0_9MICO</name>
<dbReference type="SUPFAM" id="SSF53448">
    <property type="entry name" value="Nucleotide-diphospho-sugar transferases"/>
    <property type="match status" value="1"/>
</dbReference>
<protein>
    <submittedName>
        <fullName evidence="2">Glycosyltransferase family 2 protein</fullName>
        <ecNumber evidence="2">2.4.-.-</ecNumber>
    </submittedName>
</protein>
<evidence type="ECO:0000313" key="3">
    <source>
        <dbReference type="Proteomes" id="UP001589613"/>
    </source>
</evidence>
<feature type="domain" description="Glycosyltransferase 2-like" evidence="1">
    <location>
        <begin position="11"/>
        <end position="113"/>
    </location>
</feature>
<dbReference type="RefSeq" id="WP_141337169.1">
    <property type="nucleotide sequence ID" value="NZ_JBHMAX010000051.1"/>
</dbReference>
<dbReference type="Gene3D" id="3.90.550.10">
    <property type="entry name" value="Spore Coat Polysaccharide Biosynthesis Protein SpsA, Chain A"/>
    <property type="match status" value="1"/>
</dbReference>
<dbReference type="Pfam" id="PF00535">
    <property type="entry name" value="Glycos_transf_2"/>
    <property type="match status" value="1"/>
</dbReference>
<dbReference type="PANTHER" id="PTHR22916">
    <property type="entry name" value="GLYCOSYLTRANSFERASE"/>
    <property type="match status" value="1"/>
</dbReference>
<organism evidence="2 3">
    <name type="scientific">Ornithinimicrobium kibberense</name>
    <dbReference type="NCBI Taxonomy" id="282060"/>
    <lineage>
        <taxon>Bacteria</taxon>
        <taxon>Bacillati</taxon>
        <taxon>Actinomycetota</taxon>
        <taxon>Actinomycetes</taxon>
        <taxon>Micrococcales</taxon>
        <taxon>Ornithinimicrobiaceae</taxon>
        <taxon>Ornithinimicrobium</taxon>
    </lineage>
</organism>